<evidence type="ECO:0000256" key="5">
    <source>
        <dbReference type="ARBA" id="ARBA00012807"/>
    </source>
</evidence>
<gene>
    <name evidence="16" type="ORF">METZ01_LOCUS380389</name>
</gene>
<organism evidence="16">
    <name type="scientific">marine metagenome</name>
    <dbReference type="NCBI Taxonomy" id="408172"/>
    <lineage>
        <taxon>unclassified sequences</taxon>
        <taxon>metagenomes</taxon>
        <taxon>ecological metagenomes</taxon>
    </lineage>
</organism>
<evidence type="ECO:0000256" key="10">
    <source>
        <dbReference type="ARBA" id="ARBA00022691"/>
    </source>
</evidence>
<dbReference type="GO" id="GO:0005829">
    <property type="term" value="C:cytosol"/>
    <property type="evidence" value="ECO:0007669"/>
    <property type="project" value="TreeGrafter"/>
</dbReference>
<dbReference type="AlphaFoldDB" id="A0A382U0U0"/>
<comment type="subcellular location">
    <subcellularLocation>
        <location evidence="2">Cytoplasm</location>
    </subcellularLocation>
</comment>
<keyword evidence="8" id="KW-0489">Methyltransferase</keyword>
<dbReference type="PIRSF" id="PIRSF000386">
    <property type="entry name" value="tRNA_mtase"/>
    <property type="match status" value="1"/>
</dbReference>
<dbReference type="InterPro" id="IPR023148">
    <property type="entry name" value="tRNA_m1G_MeTrfase_C_sf"/>
</dbReference>
<protein>
    <recommendedName>
        <fullName evidence="6">tRNA (guanine-N(1)-)-methyltransferase</fullName>
        <ecNumber evidence="5">2.1.1.228</ecNumber>
    </recommendedName>
    <alternativeName>
        <fullName evidence="12">M1G-methyltransferase</fullName>
    </alternativeName>
    <alternativeName>
        <fullName evidence="13">tRNA [GM37] methyltransferase</fullName>
    </alternativeName>
</protein>
<dbReference type="Gene3D" id="1.10.1270.20">
    <property type="entry name" value="tRNA(m1g37)methyltransferase, domain 2"/>
    <property type="match status" value="1"/>
</dbReference>
<evidence type="ECO:0000256" key="2">
    <source>
        <dbReference type="ARBA" id="ARBA00004496"/>
    </source>
</evidence>
<evidence type="ECO:0000313" key="16">
    <source>
        <dbReference type="EMBL" id="SVD27535.1"/>
    </source>
</evidence>
<keyword evidence="10" id="KW-0949">S-adenosyl-L-methionine</keyword>
<comment type="similarity">
    <text evidence="3">Belongs to the RNA methyltransferase TrmD family.</text>
</comment>
<keyword evidence="9" id="KW-0808">Transferase</keyword>
<evidence type="ECO:0000256" key="13">
    <source>
        <dbReference type="ARBA" id="ARBA00033392"/>
    </source>
</evidence>
<dbReference type="GO" id="GO:0052906">
    <property type="term" value="F:tRNA (guanine(37)-N1)-methyltransferase activity"/>
    <property type="evidence" value="ECO:0007669"/>
    <property type="project" value="UniProtKB-EC"/>
</dbReference>
<dbReference type="PANTHER" id="PTHR46417">
    <property type="entry name" value="TRNA (GUANINE-N(1)-)-METHYLTRANSFERASE"/>
    <property type="match status" value="1"/>
</dbReference>
<comment type="function">
    <text evidence="1">Specifically methylates guanosine-37 in various tRNAs.</text>
</comment>
<dbReference type="Gene3D" id="3.40.1280.10">
    <property type="match status" value="1"/>
</dbReference>
<dbReference type="EC" id="2.1.1.228" evidence="5"/>
<dbReference type="GO" id="GO:0002939">
    <property type="term" value="P:tRNA N1-guanine methylation"/>
    <property type="evidence" value="ECO:0007669"/>
    <property type="project" value="TreeGrafter"/>
</dbReference>
<keyword evidence="11" id="KW-0819">tRNA processing</keyword>
<evidence type="ECO:0000256" key="11">
    <source>
        <dbReference type="ARBA" id="ARBA00022694"/>
    </source>
</evidence>
<dbReference type="PANTHER" id="PTHR46417:SF1">
    <property type="entry name" value="TRNA (GUANINE-N(1)-)-METHYLTRANSFERASE"/>
    <property type="match status" value="1"/>
</dbReference>
<evidence type="ECO:0000259" key="15">
    <source>
        <dbReference type="Pfam" id="PF01746"/>
    </source>
</evidence>
<dbReference type="InterPro" id="IPR029028">
    <property type="entry name" value="Alpha/beta_knot_MTases"/>
</dbReference>
<evidence type="ECO:0000256" key="14">
    <source>
        <dbReference type="ARBA" id="ARBA00047783"/>
    </source>
</evidence>
<dbReference type="CDD" id="cd18080">
    <property type="entry name" value="TrmD-like"/>
    <property type="match status" value="1"/>
</dbReference>
<dbReference type="InterPro" id="IPR029026">
    <property type="entry name" value="tRNA_m1G_MTases_N"/>
</dbReference>
<evidence type="ECO:0000256" key="12">
    <source>
        <dbReference type="ARBA" id="ARBA00029736"/>
    </source>
</evidence>
<evidence type="ECO:0000256" key="3">
    <source>
        <dbReference type="ARBA" id="ARBA00007630"/>
    </source>
</evidence>
<evidence type="ECO:0000256" key="9">
    <source>
        <dbReference type="ARBA" id="ARBA00022679"/>
    </source>
</evidence>
<keyword evidence="7" id="KW-0963">Cytoplasm</keyword>
<feature type="domain" description="tRNA methyltransferase TRMD/TRM10-type" evidence="15">
    <location>
        <begin position="8"/>
        <end position="222"/>
    </location>
</feature>
<dbReference type="InterPro" id="IPR016009">
    <property type="entry name" value="tRNA_MeTrfase_TRMD/TRM10"/>
</dbReference>
<dbReference type="HAMAP" id="MF_00605">
    <property type="entry name" value="TrmD"/>
    <property type="match status" value="1"/>
</dbReference>
<dbReference type="EMBL" id="UINC01140406">
    <property type="protein sequence ID" value="SVD27535.1"/>
    <property type="molecule type" value="Genomic_DNA"/>
</dbReference>
<accession>A0A382U0U0</accession>
<evidence type="ECO:0000256" key="8">
    <source>
        <dbReference type="ARBA" id="ARBA00022603"/>
    </source>
</evidence>
<dbReference type="NCBIfam" id="TIGR00088">
    <property type="entry name" value="trmD"/>
    <property type="match status" value="1"/>
</dbReference>
<sequence length="225" mass="24976">MVDHEPLTINIVTIFPEFFETPLVTSIPGRAEREGLVRYRVVDLRDFTTDAHRTVDDAPYGGGAGMVMKPEPFFEAVEHLRPFGPVVLLSARGRIFEHRDAVRYAVQPELTLLCGHYKDVDQRVADYLATEEISLGRYVLSGGEVGALAVTDAVVRLIPGALGDHDSATTDSFYDEGSISAPSYTRPAEYRGHRVPEVLLTGDHARIEAWREADSRRLTKKHSGD</sequence>
<dbReference type="NCBIfam" id="NF000648">
    <property type="entry name" value="PRK00026.1"/>
    <property type="match status" value="1"/>
</dbReference>
<dbReference type="InterPro" id="IPR002649">
    <property type="entry name" value="tRNA_m1G_MeTrfase_TrmD"/>
</dbReference>
<dbReference type="SUPFAM" id="SSF75217">
    <property type="entry name" value="alpha/beta knot"/>
    <property type="match status" value="1"/>
</dbReference>
<comment type="catalytic activity">
    <reaction evidence="14">
        <text>guanosine(37) in tRNA + S-adenosyl-L-methionine = N(1)-methylguanosine(37) in tRNA + S-adenosyl-L-homocysteine + H(+)</text>
        <dbReference type="Rhea" id="RHEA:36899"/>
        <dbReference type="Rhea" id="RHEA-COMP:10145"/>
        <dbReference type="Rhea" id="RHEA-COMP:10147"/>
        <dbReference type="ChEBI" id="CHEBI:15378"/>
        <dbReference type="ChEBI" id="CHEBI:57856"/>
        <dbReference type="ChEBI" id="CHEBI:59789"/>
        <dbReference type="ChEBI" id="CHEBI:73542"/>
        <dbReference type="ChEBI" id="CHEBI:74269"/>
        <dbReference type="EC" id="2.1.1.228"/>
    </reaction>
</comment>
<dbReference type="Pfam" id="PF01746">
    <property type="entry name" value="tRNA_m1G_MT"/>
    <property type="match status" value="1"/>
</dbReference>
<evidence type="ECO:0000256" key="7">
    <source>
        <dbReference type="ARBA" id="ARBA00022490"/>
    </source>
</evidence>
<evidence type="ECO:0000256" key="4">
    <source>
        <dbReference type="ARBA" id="ARBA00011738"/>
    </source>
</evidence>
<proteinExistence type="inferred from homology"/>
<name>A0A382U0U0_9ZZZZ</name>
<evidence type="ECO:0000256" key="6">
    <source>
        <dbReference type="ARBA" id="ARBA00014679"/>
    </source>
</evidence>
<evidence type="ECO:0000256" key="1">
    <source>
        <dbReference type="ARBA" id="ARBA00002634"/>
    </source>
</evidence>
<reference evidence="16" key="1">
    <citation type="submission" date="2018-05" db="EMBL/GenBank/DDBJ databases">
        <authorList>
            <person name="Lanie J.A."/>
            <person name="Ng W.-L."/>
            <person name="Kazmierczak K.M."/>
            <person name="Andrzejewski T.M."/>
            <person name="Davidsen T.M."/>
            <person name="Wayne K.J."/>
            <person name="Tettelin H."/>
            <person name="Glass J.I."/>
            <person name="Rusch D."/>
            <person name="Podicherti R."/>
            <person name="Tsui H.-C.T."/>
            <person name="Winkler M.E."/>
        </authorList>
    </citation>
    <scope>NUCLEOTIDE SEQUENCE</scope>
</reference>
<comment type="subunit">
    <text evidence="4">Homodimer.</text>
</comment>